<proteinExistence type="predicted"/>
<sequence>MTPIDPKMAPKTAMLERATLANWRTAPFCQWSFQNLDRLVPTAVISESGLSEPDAGSALFEGIEVDYPDRRRLALREHLTGSGTDALVAMRDGEVVAEWYAPHLDPDRPHTVFSISKSVTGMLAGIAVGEGKLDPAAPVSHYVAAPTGSAYASATVRDLLDMTVALDFEESYLDTTGLFDRYRRAMLWNPARPGETPETLEQVMTSLNRSPAEHGQAFYYASPNADMLGLVIERATGTPYHAYLAERLWRPMGASGAAYVTVDRAGTARASGGICATARDLARFGQLVLDGGRARNGRQVVPAEWVADMRTQGDRRAWETGNFWDMFLDGRYRSCWYLTGNPRGAFCGVGIHGQWLWVDPESRLVLVRFCSRPEPSEDALSEREIGVLNRVGEALQRVG</sequence>
<organism evidence="2 3">
    <name type="scientific">Bosea psychrotolerans</name>
    <dbReference type="NCBI Taxonomy" id="1871628"/>
    <lineage>
        <taxon>Bacteria</taxon>
        <taxon>Pseudomonadati</taxon>
        <taxon>Pseudomonadota</taxon>
        <taxon>Alphaproteobacteria</taxon>
        <taxon>Hyphomicrobiales</taxon>
        <taxon>Boseaceae</taxon>
        <taxon>Bosea</taxon>
    </lineage>
</organism>
<reference evidence="2 3" key="1">
    <citation type="submission" date="2018-01" db="EMBL/GenBank/DDBJ databases">
        <title>Genomic Encyclopedia of Type Strains, Phase III (KMG-III): the genomes of soil and plant-associated and newly described type strains.</title>
        <authorList>
            <person name="Whitman W."/>
        </authorList>
    </citation>
    <scope>NUCLEOTIDE SEQUENCE [LARGE SCALE GENOMIC DNA]</scope>
    <source>
        <strain evidence="2 3">1131</strain>
    </source>
</reference>
<gene>
    <name evidence="2" type="ORF">CYD53_104113</name>
</gene>
<evidence type="ECO:0000313" key="3">
    <source>
        <dbReference type="Proteomes" id="UP000236919"/>
    </source>
</evidence>
<dbReference type="SUPFAM" id="SSF56601">
    <property type="entry name" value="beta-lactamase/transpeptidase-like"/>
    <property type="match status" value="1"/>
</dbReference>
<dbReference type="OrthoDB" id="9814204at2"/>
<protein>
    <recommendedName>
        <fullName evidence="1">Beta-lactamase-related domain-containing protein</fullName>
    </recommendedName>
</protein>
<dbReference type="InterPro" id="IPR012338">
    <property type="entry name" value="Beta-lactam/transpept-like"/>
</dbReference>
<evidence type="ECO:0000259" key="1">
    <source>
        <dbReference type="Pfam" id="PF00144"/>
    </source>
</evidence>
<name>A0A2S4MEG0_9HYPH</name>
<dbReference type="Pfam" id="PF00144">
    <property type="entry name" value="Beta-lactamase"/>
    <property type="match status" value="1"/>
</dbReference>
<dbReference type="PANTHER" id="PTHR43283:SF7">
    <property type="entry name" value="BETA-LACTAMASE-RELATED DOMAIN-CONTAINING PROTEIN"/>
    <property type="match status" value="1"/>
</dbReference>
<dbReference type="InterPro" id="IPR001466">
    <property type="entry name" value="Beta-lactam-related"/>
</dbReference>
<dbReference type="RefSeq" id="WP_103717940.1">
    <property type="nucleotide sequence ID" value="NZ_PQFZ01000004.1"/>
</dbReference>
<dbReference type="Proteomes" id="UP000236919">
    <property type="component" value="Unassembled WGS sequence"/>
</dbReference>
<dbReference type="Gene3D" id="3.40.710.10">
    <property type="entry name" value="DD-peptidase/beta-lactamase superfamily"/>
    <property type="match status" value="1"/>
</dbReference>
<comment type="caution">
    <text evidence="2">The sequence shown here is derived from an EMBL/GenBank/DDBJ whole genome shotgun (WGS) entry which is preliminary data.</text>
</comment>
<dbReference type="EMBL" id="PQFZ01000004">
    <property type="protein sequence ID" value="POR53138.1"/>
    <property type="molecule type" value="Genomic_DNA"/>
</dbReference>
<dbReference type="PANTHER" id="PTHR43283">
    <property type="entry name" value="BETA-LACTAMASE-RELATED"/>
    <property type="match status" value="1"/>
</dbReference>
<dbReference type="InterPro" id="IPR050789">
    <property type="entry name" value="Diverse_Enzym_Activities"/>
</dbReference>
<accession>A0A2S4MEG0</accession>
<dbReference type="AlphaFoldDB" id="A0A2S4MEG0"/>
<feature type="domain" description="Beta-lactamase-related" evidence="1">
    <location>
        <begin position="85"/>
        <end position="382"/>
    </location>
</feature>
<keyword evidence="3" id="KW-1185">Reference proteome</keyword>
<evidence type="ECO:0000313" key="2">
    <source>
        <dbReference type="EMBL" id="POR53138.1"/>
    </source>
</evidence>